<dbReference type="SUPFAM" id="SSF46689">
    <property type="entry name" value="Homeodomain-like"/>
    <property type="match status" value="1"/>
</dbReference>
<dbReference type="PROSITE" id="PS50977">
    <property type="entry name" value="HTH_TETR_2"/>
    <property type="match status" value="1"/>
</dbReference>
<keyword evidence="1 2" id="KW-0238">DNA-binding</keyword>
<sequence>MLAAHVLENGMGGASLRPLAKAAGTSDRMLIYHFGNKETLVADLLEYIAGVYSAALDMAMGEQRPSTRRECFERILDLGQQPAMQPFMKLWWEIVAGSAREMPGYKAAAEAMMAKQLAWLEGQLPEDDPDPAGGARYLMTLLEGTLMLRTVGHGETAREGLVASELFAP</sequence>
<dbReference type="Proteomes" id="UP000194420">
    <property type="component" value="Unassembled WGS sequence"/>
</dbReference>
<name>A0A1Y6ECE9_9SPHN</name>
<protein>
    <submittedName>
        <fullName evidence="4">Transcriptional regulator, TetR family</fullName>
    </submittedName>
</protein>
<accession>A0A1Y6ECE9</accession>
<feature type="domain" description="HTH tetR-type" evidence="3">
    <location>
        <begin position="1"/>
        <end position="52"/>
    </location>
</feature>
<evidence type="ECO:0000313" key="5">
    <source>
        <dbReference type="Proteomes" id="UP000194420"/>
    </source>
</evidence>
<evidence type="ECO:0000259" key="3">
    <source>
        <dbReference type="PROSITE" id="PS50977"/>
    </source>
</evidence>
<dbReference type="AlphaFoldDB" id="A0A1Y6ECE9"/>
<evidence type="ECO:0000256" key="1">
    <source>
        <dbReference type="ARBA" id="ARBA00023125"/>
    </source>
</evidence>
<dbReference type="InterPro" id="IPR009057">
    <property type="entry name" value="Homeodomain-like_sf"/>
</dbReference>
<dbReference type="InterPro" id="IPR001647">
    <property type="entry name" value="HTH_TetR"/>
</dbReference>
<dbReference type="GO" id="GO:0003677">
    <property type="term" value="F:DNA binding"/>
    <property type="evidence" value="ECO:0007669"/>
    <property type="project" value="UniProtKB-UniRule"/>
</dbReference>
<gene>
    <name evidence="4" type="ORF">SAMN06297468_0208</name>
</gene>
<feature type="DNA-binding region" description="H-T-H motif" evidence="2">
    <location>
        <begin position="15"/>
        <end position="34"/>
    </location>
</feature>
<proteinExistence type="predicted"/>
<dbReference type="Pfam" id="PF00440">
    <property type="entry name" value="TetR_N"/>
    <property type="match status" value="1"/>
</dbReference>
<reference evidence="5" key="1">
    <citation type="submission" date="2017-04" db="EMBL/GenBank/DDBJ databases">
        <authorList>
            <person name="Varghese N."/>
            <person name="Submissions S."/>
        </authorList>
    </citation>
    <scope>NUCLEOTIDE SEQUENCE [LARGE SCALE GENOMIC DNA]</scope>
</reference>
<dbReference type="Gene3D" id="1.10.357.10">
    <property type="entry name" value="Tetracycline Repressor, domain 2"/>
    <property type="match status" value="1"/>
</dbReference>
<keyword evidence="5" id="KW-1185">Reference proteome</keyword>
<evidence type="ECO:0000313" key="4">
    <source>
        <dbReference type="EMBL" id="SMQ58891.1"/>
    </source>
</evidence>
<dbReference type="RefSeq" id="WP_234989874.1">
    <property type="nucleotide sequence ID" value="NZ_FXWG01000001.1"/>
</dbReference>
<evidence type="ECO:0000256" key="2">
    <source>
        <dbReference type="PROSITE-ProRule" id="PRU00335"/>
    </source>
</evidence>
<organism evidence="4 5">
    <name type="scientific">Altererythrobacter xiamenensis</name>
    <dbReference type="NCBI Taxonomy" id="1316679"/>
    <lineage>
        <taxon>Bacteria</taxon>
        <taxon>Pseudomonadati</taxon>
        <taxon>Pseudomonadota</taxon>
        <taxon>Alphaproteobacteria</taxon>
        <taxon>Sphingomonadales</taxon>
        <taxon>Erythrobacteraceae</taxon>
        <taxon>Altererythrobacter</taxon>
    </lineage>
</organism>
<dbReference type="EMBL" id="FXWG01000001">
    <property type="protein sequence ID" value="SMQ58891.1"/>
    <property type="molecule type" value="Genomic_DNA"/>
</dbReference>